<protein>
    <submittedName>
        <fullName evidence="2">Uncharacterized protein</fullName>
    </submittedName>
</protein>
<feature type="region of interest" description="Disordered" evidence="1">
    <location>
        <begin position="221"/>
        <end position="301"/>
    </location>
</feature>
<keyword evidence="3" id="KW-1185">Reference proteome</keyword>
<comment type="caution">
    <text evidence="2">The sequence shown here is derived from an EMBL/GenBank/DDBJ whole genome shotgun (WGS) entry which is preliminary data.</text>
</comment>
<evidence type="ECO:0000256" key="1">
    <source>
        <dbReference type="SAM" id="MobiDB-lite"/>
    </source>
</evidence>
<gene>
    <name evidence="2" type="ORF">NA57DRAFT_49843</name>
</gene>
<dbReference type="AlphaFoldDB" id="A0A9P4I5B1"/>
<feature type="region of interest" description="Disordered" evidence="1">
    <location>
        <begin position="364"/>
        <end position="395"/>
    </location>
</feature>
<dbReference type="OrthoDB" id="10250441at2759"/>
<reference evidence="2" key="1">
    <citation type="journal article" date="2020" name="Stud. Mycol.">
        <title>101 Dothideomycetes genomes: a test case for predicting lifestyles and emergence of pathogens.</title>
        <authorList>
            <person name="Haridas S."/>
            <person name="Albert R."/>
            <person name="Binder M."/>
            <person name="Bloem J."/>
            <person name="Labutti K."/>
            <person name="Salamov A."/>
            <person name="Andreopoulos B."/>
            <person name="Baker S."/>
            <person name="Barry K."/>
            <person name="Bills G."/>
            <person name="Bluhm B."/>
            <person name="Cannon C."/>
            <person name="Castanera R."/>
            <person name="Culley D."/>
            <person name="Daum C."/>
            <person name="Ezra D."/>
            <person name="Gonzalez J."/>
            <person name="Henrissat B."/>
            <person name="Kuo A."/>
            <person name="Liang C."/>
            <person name="Lipzen A."/>
            <person name="Lutzoni F."/>
            <person name="Magnuson J."/>
            <person name="Mondo S."/>
            <person name="Nolan M."/>
            <person name="Ohm R."/>
            <person name="Pangilinan J."/>
            <person name="Park H.-J."/>
            <person name="Ramirez L."/>
            <person name="Alfaro M."/>
            <person name="Sun H."/>
            <person name="Tritt A."/>
            <person name="Yoshinaga Y."/>
            <person name="Zwiers L.-H."/>
            <person name="Turgeon B."/>
            <person name="Goodwin S."/>
            <person name="Spatafora J."/>
            <person name="Crous P."/>
            <person name="Grigoriev I."/>
        </authorList>
    </citation>
    <scope>NUCLEOTIDE SEQUENCE</scope>
    <source>
        <strain evidence="2">CBS 133067</strain>
    </source>
</reference>
<dbReference type="Gene3D" id="3.40.50.1820">
    <property type="entry name" value="alpha/beta hydrolase"/>
    <property type="match status" value="1"/>
</dbReference>
<evidence type="ECO:0000313" key="3">
    <source>
        <dbReference type="Proteomes" id="UP000799772"/>
    </source>
</evidence>
<feature type="compositionally biased region" description="Polar residues" evidence="1">
    <location>
        <begin position="137"/>
        <end position="151"/>
    </location>
</feature>
<organism evidence="2 3">
    <name type="scientific">Rhizodiscina lignyota</name>
    <dbReference type="NCBI Taxonomy" id="1504668"/>
    <lineage>
        <taxon>Eukaryota</taxon>
        <taxon>Fungi</taxon>
        <taxon>Dikarya</taxon>
        <taxon>Ascomycota</taxon>
        <taxon>Pezizomycotina</taxon>
        <taxon>Dothideomycetes</taxon>
        <taxon>Pleosporomycetidae</taxon>
        <taxon>Aulographales</taxon>
        <taxon>Rhizodiscinaceae</taxon>
        <taxon>Rhizodiscina</taxon>
    </lineage>
</organism>
<feature type="compositionally biased region" description="Polar residues" evidence="1">
    <location>
        <begin position="262"/>
        <end position="288"/>
    </location>
</feature>
<name>A0A9P4I5B1_9PEZI</name>
<dbReference type="EMBL" id="ML978143">
    <property type="protein sequence ID" value="KAF2092719.1"/>
    <property type="molecule type" value="Genomic_DNA"/>
</dbReference>
<feature type="region of interest" description="Disordered" evidence="1">
    <location>
        <begin position="133"/>
        <end position="168"/>
    </location>
</feature>
<feature type="region of interest" description="Disordered" evidence="1">
    <location>
        <begin position="868"/>
        <end position="888"/>
    </location>
</feature>
<dbReference type="SUPFAM" id="SSF53474">
    <property type="entry name" value="alpha/beta-Hydrolases"/>
    <property type="match status" value="1"/>
</dbReference>
<dbReference type="PANTHER" id="PTHR11440">
    <property type="entry name" value="LECITHIN-CHOLESTEROL ACYLTRANSFERASE-RELATED"/>
    <property type="match status" value="1"/>
</dbReference>
<feature type="region of interest" description="Disordered" evidence="1">
    <location>
        <begin position="1"/>
        <end position="56"/>
    </location>
</feature>
<feature type="compositionally biased region" description="Polar residues" evidence="1">
    <location>
        <begin position="231"/>
        <end position="241"/>
    </location>
</feature>
<proteinExistence type="predicted"/>
<evidence type="ECO:0000313" key="2">
    <source>
        <dbReference type="EMBL" id="KAF2092719.1"/>
    </source>
</evidence>
<dbReference type="InterPro" id="IPR029058">
    <property type="entry name" value="AB_hydrolase_fold"/>
</dbReference>
<sequence>MEDSTPGPQPALDATEPQRRRPHALAQIGYGSMAESDIATSSGASGDELQEAQKTSLEDARSIIEVSISQAQARLTSSQTPAAEKAAALRDGGGYFSDSWTPAEADGQSLLEEVPSSVEQHVDIAKSDVHDGKEQFPSLQTTPPVQLQRQQLPAPWQATTRRKASRSEAIRNSISEAFLQHTRKSSFGEMTRRFNNLSLPSLPRSFTLSSLVPSIPSFDGSSASKDGMLGSRNTNLTSHGSSPGRALPDSEDSRTRQRLPQRRSTISVTSDRSLPPANLSTPQASQMRSPPISRRDAGDPIARLRRAASDDSLLLRRTMSMVSLGDDTRFENVQEQINSRIKAIRDTLQDVDFRLPSLPSISTFSFTSSKGDSSPDGQAHARDTTPSIPSSAKYKPTPAEERFTRAISQLEGDVVLLGGYRGSTLRSAEPPNRRLWIPLKVPMALRKVNLELGLKPEDEETEAQRIYPDGMLSHIGPFDISRKLLRRLRASPNVHKGILRVHDWGYDWRLGPHLITKKFIEFLRSLPCNQPGSKQGATVIAHSLGGLITRHAVNQHPELFAGVLYAAVPQTAVNILGPLRNGDDVGLSSRVFTAQVNFSIRTSFILLPLDGKCFIDKTTKQEYPVDFFDPNDWIEHCWSPVIARPQPSLKSSNALSGLVDSVGGLLPTLTGFGRRSSSPMSTSDKMAAKAAHTAATLGEAATATIPSGILPQIGPHNDMHQLASAIDSSNVATTVTIPYPDAIEYLTRTLADVKRFKQELAHNPAHERANLYPPHAVLFGKNEPTVVGAKVEGRDGIKRTDAYDNLAFGSGDGVVLAKAAQLPEGYKAVHGGIVDSDKGHVSVLGDLEAVGQCLLALQKGRRMGVGLGVKKKEGSAATEPKKKKSTKH</sequence>
<dbReference type="Proteomes" id="UP000799772">
    <property type="component" value="Unassembled WGS sequence"/>
</dbReference>
<feature type="compositionally biased region" description="Polar residues" evidence="1">
    <location>
        <begin position="364"/>
        <end position="376"/>
    </location>
</feature>
<accession>A0A9P4I5B1</accession>